<reference evidence="3" key="1">
    <citation type="submission" date="2017-04" db="EMBL/GenBank/DDBJ databases">
        <title>Function of individual gut microbiota members based on whole genome sequencing of pure cultures obtained from chicken caecum.</title>
        <authorList>
            <person name="Medvecky M."/>
            <person name="Cejkova D."/>
            <person name="Polansky O."/>
            <person name="Karasova D."/>
            <person name="Kubasova T."/>
            <person name="Cizek A."/>
            <person name="Rychlik I."/>
        </authorList>
    </citation>
    <scope>NUCLEOTIDE SEQUENCE [LARGE SCALE GENOMIC DNA]</scope>
    <source>
        <strain evidence="3">An175</strain>
    </source>
</reference>
<dbReference type="InterPro" id="IPR051044">
    <property type="entry name" value="MAG_DAG_Lipase"/>
</dbReference>
<dbReference type="InterPro" id="IPR029058">
    <property type="entry name" value="AB_hydrolase_fold"/>
</dbReference>
<dbReference type="InterPro" id="IPR022742">
    <property type="entry name" value="Hydrolase_4"/>
</dbReference>
<feature type="domain" description="Serine aminopeptidase S33" evidence="1">
    <location>
        <begin position="31"/>
        <end position="294"/>
    </location>
</feature>
<accession>A0A1Y4MI69</accession>
<dbReference type="AlphaFoldDB" id="A0A1Y4MI69"/>
<dbReference type="PANTHER" id="PTHR11614">
    <property type="entry name" value="PHOSPHOLIPASE-RELATED"/>
    <property type="match status" value="1"/>
</dbReference>
<name>A0A1Y4MI69_9FIRM</name>
<dbReference type="Proteomes" id="UP000196386">
    <property type="component" value="Unassembled WGS sequence"/>
</dbReference>
<proteinExistence type="predicted"/>
<organism evidence="2 3">
    <name type="scientific">Anaerotruncus colihominis</name>
    <dbReference type="NCBI Taxonomy" id="169435"/>
    <lineage>
        <taxon>Bacteria</taxon>
        <taxon>Bacillati</taxon>
        <taxon>Bacillota</taxon>
        <taxon>Clostridia</taxon>
        <taxon>Eubacteriales</taxon>
        <taxon>Oscillospiraceae</taxon>
        <taxon>Anaerotruncus</taxon>
    </lineage>
</organism>
<protein>
    <recommendedName>
        <fullName evidence="1">Serine aminopeptidase S33 domain-containing protein</fullName>
    </recommendedName>
</protein>
<dbReference type="SUPFAM" id="SSF53474">
    <property type="entry name" value="alpha/beta-Hydrolases"/>
    <property type="match status" value="1"/>
</dbReference>
<comment type="caution">
    <text evidence="2">The sequence shown here is derived from an EMBL/GenBank/DDBJ whole genome shotgun (WGS) entry which is preliminary data.</text>
</comment>
<dbReference type="EMBL" id="NFKP01000025">
    <property type="protein sequence ID" value="OUP67880.1"/>
    <property type="molecule type" value="Genomic_DNA"/>
</dbReference>
<dbReference type="Gene3D" id="3.40.50.1820">
    <property type="entry name" value="alpha/beta hydrolase"/>
    <property type="match status" value="1"/>
</dbReference>
<dbReference type="Pfam" id="PF12146">
    <property type="entry name" value="Hydrolase_4"/>
    <property type="match status" value="1"/>
</dbReference>
<evidence type="ECO:0000313" key="3">
    <source>
        <dbReference type="Proteomes" id="UP000196386"/>
    </source>
</evidence>
<evidence type="ECO:0000259" key="1">
    <source>
        <dbReference type="Pfam" id="PF12146"/>
    </source>
</evidence>
<sequence>MHMNITVKQIEYKSSATGNTIFGWIYIPAEQARAAVQIVHGMSEHMERYHELMRFLAQNGYVACGIDQLGHGRSAPDEEHLGFFAEQDGWKRLIDDQHKFARIVHAEAPGLRTVLLGHSMGSFVSRIYASKYSQQLEGLVLCGTGRGDPRLGFALAAARRSIRKNGPLYRDRSLHKLVFGHYNDRFQPVRTGGEWLSRDEASVMRYSDDARCGFTFTAAGFHDLFMLVRESNSAACFESVRKDLPVLLLSGAMDPVGEFGKGPQTVCRRYRKAGLENVQIKLYEGARHEILGELNRGQVWSDLLTWLRPF</sequence>
<gene>
    <name evidence="2" type="ORF">B5F11_16310</name>
</gene>
<evidence type="ECO:0000313" key="2">
    <source>
        <dbReference type="EMBL" id="OUP67880.1"/>
    </source>
</evidence>